<dbReference type="GO" id="GO:0016881">
    <property type="term" value="F:acid-amino acid ligase activity"/>
    <property type="evidence" value="ECO:0007669"/>
    <property type="project" value="UniProtKB-ARBA"/>
</dbReference>
<dbReference type="GO" id="GO:0019290">
    <property type="term" value="P:siderophore biosynthetic process"/>
    <property type="evidence" value="ECO:0007669"/>
    <property type="project" value="InterPro"/>
</dbReference>
<evidence type="ECO:0000256" key="1">
    <source>
        <dbReference type="ARBA" id="ARBA00007832"/>
    </source>
</evidence>
<accession>A0A0S3EW96</accession>
<gene>
    <name evidence="4" type="ORF">ATN00_04595</name>
</gene>
<dbReference type="RefSeq" id="WP_062062679.1">
    <property type="nucleotide sequence ID" value="NZ_CP013264.1"/>
</dbReference>
<keyword evidence="5" id="KW-1185">Reference proteome</keyword>
<dbReference type="Gene3D" id="1.10.510.40">
    <property type="match status" value="1"/>
</dbReference>
<dbReference type="Pfam" id="PF04183">
    <property type="entry name" value="IucA_IucC"/>
    <property type="match status" value="1"/>
</dbReference>
<dbReference type="PANTHER" id="PTHR34384:SF5">
    <property type="entry name" value="L-2,3-DIAMINOPROPANOATE--CITRATE LIGASE"/>
    <property type="match status" value="1"/>
</dbReference>
<dbReference type="InterPro" id="IPR022770">
    <property type="entry name" value="IucA/IucC-like_C"/>
</dbReference>
<evidence type="ECO:0000259" key="2">
    <source>
        <dbReference type="Pfam" id="PF04183"/>
    </source>
</evidence>
<dbReference type="PANTHER" id="PTHR34384">
    <property type="entry name" value="L-2,3-DIAMINOPROPANOATE--CITRATE LIGASE"/>
    <property type="match status" value="1"/>
</dbReference>
<proteinExistence type="inferred from homology"/>
<evidence type="ECO:0000259" key="3">
    <source>
        <dbReference type="Pfam" id="PF06276"/>
    </source>
</evidence>
<evidence type="ECO:0000313" key="4">
    <source>
        <dbReference type="EMBL" id="ALR19694.1"/>
    </source>
</evidence>
<name>A0A0S3EW96_9SPHN</name>
<dbReference type="KEGG" id="sbd:ATN00_04595"/>
<dbReference type="EMBL" id="CP013264">
    <property type="protein sequence ID" value="ALR19694.1"/>
    <property type="molecule type" value="Genomic_DNA"/>
</dbReference>
<dbReference type="Pfam" id="PF06276">
    <property type="entry name" value="FhuF"/>
    <property type="match status" value="1"/>
</dbReference>
<dbReference type="InterPro" id="IPR007310">
    <property type="entry name" value="Aerobactin_biosyn_IucA/IucC_N"/>
</dbReference>
<dbReference type="InterPro" id="IPR037455">
    <property type="entry name" value="LucA/IucC-like"/>
</dbReference>
<evidence type="ECO:0000313" key="5">
    <source>
        <dbReference type="Proteomes" id="UP000056968"/>
    </source>
</evidence>
<feature type="domain" description="Aerobactin siderophore biosynthesis IucA/IucC-like C-terminal" evidence="3">
    <location>
        <begin position="408"/>
        <end position="574"/>
    </location>
</feature>
<protein>
    <recommendedName>
        <fullName evidence="6">Siderophore biosynthesis protein</fullName>
    </recommendedName>
</protein>
<comment type="similarity">
    <text evidence="1">Belongs to the IucA/IucC family.</text>
</comment>
<dbReference type="OrthoDB" id="495728at2"/>
<dbReference type="Proteomes" id="UP000056968">
    <property type="component" value="Chromosome"/>
</dbReference>
<dbReference type="STRING" id="1332080.ATN00_04595"/>
<evidence type="ECO:0008006" key="6">
    <source>
        <dbReference type="Google" id="ProtNLM"/>
    </source>
</evidence>
<reference evidence="4 5" key="1">
    <citation type="submission" date="2015-11" db="EMBL/GenBank/DDBJ databases">
        <title>A Two-component Flavoprotein Monooxygenase System MeaXY Responsible for para-Hydroxylation of 2-Methyl-6-ethylaniline and 2,6-Diethylaniline in Sphingobium baderi DE-13.</title>
        <authorList>
            <person name="Cheng M."/>
            <person name="Meng Q."/>
            <person name="Yang Y."/>
            <person name="Chu C."/>
            <person name="Yan X."/>
            <person name="He J."/>
            <person name="Li S."/>
        </authorList>
    </citation>
    <scope>NUCLEOTIDE SEQUENCE [LARGE SCALE GENOMIC DNA]</scope>
    <source>
        <strain evidence="4 5">DE-13</strain>
    </source>
</reference>
<organism evidence="4 5">
    <name type="scientific">Sphingobium baderi</name>
    <dbReference type="NCBI Taxonomy" id="1332080"/>
    <lineage>
        <taxon>Bacteria</taxon>
        <taxon>Pseudomonadati</taxon>
        <taxon>Pseudomonadota</taxon>
        <taxon>Alphaproteobacteria</taxon>
        <taxon>Sphingomonadales</taxon>
        <taxon>Sphingomonadaceae</taxon>
        <taxon>Sphingobium</taxon>
    </lineage>
</organism>
<sequence length="599" mass="65684">MNIATAVKPAPSVRDHSRYILRRVADCLVRENYREIAHGTVIPAERAPFDRLIAPTDHYLAYEAADGGTLFMPVEPDGFMQTWRVCAPPFVHVARQGARLVDSVTEFLEIMKAGLEGEDSGNVSAFLDECQAAIEQGAICDTARDTAPPASAHLAAHPEWHKQMLANDRLASFIDHPFYPTARAKHGFAADDLIAYGPEYQQSFRLAWLALPRDGLSVQGEVPARWPSFADVGLDPALEQTHALLPVHPFMRGERMDEILAKAGLTDRAYMAPRDYLEVAPTLSVRALAVVEEPGLHIKLPLAISTLGRLNLRAIKPVTINDGHVVHSLLEAIRADDATLRAKLLLTDESGGAHHAGERFLAHIVRRYPEGLDGCEPVPVAAMMAPMPDGRPYALHLADRYYGGDVERFLSEFCDLLLSVHLRLAAHYGIELEANQQNSVVLFSRGEGGLRLLLKDNDSPRIDASALLVAFPRADAWIGRLQDSRITQTDTAAIAQMLITITIQLNLGAVIEGLGRHLGRPGAYRSLLRASVERQLDRLDDEGIVSGPLRAALLDARHFPIKYLLRAATLETREAIGAADVNKAYGYTAPNFLLGETGR</sequence>
<dbReference type="AlphaFoldDB" id="A0A0S3EW96"/>
<feature type="domain" description="Aerobactin siderophore biosynthesis IucA/IucC N-terminal" evidence="2">
    <location>
        <begin position="174"/>
        <end position="384"/>
    </location>
</feature>